<dbReference type="EMBL" id="BARV01017228">
    <property type="protein sequence ID" value="GAI20935.1"/>
    <property type="molecule type" value="Genomic_DNA"/>
</dbReference>
<comment type="caution">
    <text evidence="1">The sequence shown here is derived from an EMBL/GenBank/DDBJ whole genome shotgun (WGS) entry which is preliminary data.</text>
</comment>
<sequence length="31" mass="3255">MLVWGINGNVFDTSNNDDSSITVALASNTVV</sequence>
<evidence type="ECO:0000313" key="1">
    <source>
        <dbReference type="EMBL" id="GAI20935.1"/>
    </source>
</evidence>
<name>X1N241_9ZZZZ</name>
<reference evidence="1" key="1">
    <citation type="journal article" date="2014" name="Front. Microbiol.">
        <title>High frequency of phylogenetically diverse reductive dehalogenase-homologous genes in deep subseafloor sedimentary metagenomes.</title>
        <authorList>
            <person name="Kawai M."/>
            <person name="Futagami T."/>
            <person name="Toyoda A."/>
            <person name="Takaki Y."/>
            <person name="Nishi S."/>
            <person name="Hori S."/>
            <person name="Arai W."/>
            <person name="Tsubouchi T."/>
            <person name="Morono Y."/>
            <person name="Uchiyama I."/>
            <person name="Ito T."/>
            <person name="Fujiyama A."/>
            <person name="Inagaki F."/>
            <person name="Takami H."/>
        </authorList>
    </citation>
    <scope>NUCLEOTIDE SEQUENCE</scope>
    <source>
        <strain evidence="1">Expedition CK06-06</strain>
    </source>
</reference>
<feature type="non-terminal residue" evidence="1">
    <location>
        <position position="31"/>
    </location>
</feature>
<protein>
    <submittedName>
        <fullName evidence="1">Uncharacterized protein</fullName>
    </submittedName>
</protein>
<proteinExistence type="predicted"/>
<accession>X1N241</accession>
<dbReference type="AlphaFoldDB" id="X1N241"/>
<organism evidence="1">
    <name type="scientific">marine sediment metagenome</name>
    <dbReference type="NCBI Taxonomy" id="412755"/>
    <lineage>
        <taxon>unclassified sequences</taxon>
        <taxon>metagenomes</taxon>
        <taxon>ecological metagenomes</taxon>
    </lineage>
</organism>
<gene>
    <name evidence="1" type="ORF">S06H3_29411</name>
</gene>